<dbReference type="EMBL" id="UINC01158683">
    <property type="protein sequence ID" value="SVD56351.1"/>
    <property type="molecule type" value="Genomic_DNA"/>
</dbReference>
<dbReference type="GO" id="GO:0006749">
    <property type="term" value="P:glutathione metabolic process"/>
    <property type="evidence" value="ECO:0007669"/>
    <property type="project" value="TreeGrafter"/>
</dbReference>
<proteinExistence type="predicted"/>
<name>A0A382WE25_9ZZZZ</name>
<evidence type="ECO:0000259" key="1">
    <source>
        <dbReference type="Pfam" id="PF01968"/>
    </source>
</evidence>
<accession>A0A382WE25</accession>
<dbReference type="GO" id="GO:0017168">
    <property type="term" value="F:5-oxoprolinase (ATP-hydrolyzing) activity"/>
    <property type="evidence" value="ECO:0007669"/>
    <property type="project" value="TreeGrafter"/>
</dbReference>
<feature type="domain" description="Hydantoinase A/oxoprolinase" evidence="1">
    <location>
        <begin position="2"/>
        <end position="73"/>
    </location>
</feature>
<feature type="non-terminal residue" evidence="3">
    <location>
        <position position="1"/>
    </location>
</feature>
<dbReference type="Pfam" id="PF01968">
    <property type="entry name" value="Hydantoinase_A"/>
    <property type="match status" value="1"/>
</dbReference>
<evidence type="ECO:0000313" key="3">
    <source>
        <dbReference type="EMBL" id="SVD56351.1"/>
    </source>
</evidence>
<dbReference type="GO" id="GO:0005829">
    <property type="term" value="C:cytosol"/>
    <property type="evidence" value="ECO:0007669"/>
    <property type="project" value="TreeGrafter"/>
</dbReference>
<dbReference type="AlphaFoldDB" id="A0A382WE25"/>
<dbReference type="InterPro" id="IPR049517">
    <property type="entry name" value="ACX-like_C"/>
</dbReference>
<sequence>FRIMVSKTVAAVREITVERGLDPREFSLVGFGGAGPMFAPMIAMELDIPEVLIPPVPALFSAWGMLTSDLEYQNSKTILLPLNGDTLAEVQKYADEIASDAENVMLAQVQDTIPILIKKYLSLRYQGQEHTLDVEYSEGSSIETIETSFNKIHSDRYGHQFEEKLEVVAVRSRIIGEVSKPDLSKFIKHDSSHDTSLTTKLYDFSAGDFLEAPVVNRESLVPDQVVEGPLVIKENTSITVIHGKQVAVSDELGLLTIRRKK</sequence>
<dbReference type="InterPro" id="IPR045079">
    <property type="entry name" value="Oxoprolinase-like"/>
</dbReference>
<dbReference type="PANTHER" id="PTHR11365:SF23">
    <property type="entry name" value="HYPOTHETICAL 5-OXOPROLINASE (EUROFUNG)-RELATED"/>
    <property type="match status" value="1"/>
</dbReference>
<dbReference type="PANTHER" id="PTHR11365">
    <property type="entry name" value="5-OXOPROLINASE RELATED"/>
    <property type="match status" value="1"/>
</dbReference>
<feature type="domain" description="Acetophenone carboxylase-like C-terminal" evidence="2">
    <location>
        <begin position="88"/>
        <end position="258"/>
    </location>
</feature>
<protein>
    <submittedName>
        <fullName evidence="3">Uncharacterized protein</fullName>
    </submittedName>
</protein>
<dbReference type="InterPro" id="IPR002821">
    <property type="entry name" value="Hydantoinase_A"/>
</dbReference>
<evidence type="ECO:0000259" key="2">
    <source>
        <dbReference type="Pfam" id="PF19278"/>
    </source>
</evidence>
<dbReference type="Pfam" id="PF19278">
    <property type="entry name" value="Hydant_A_C"/>
    <property type="match status" value="1"/>
</dbReference>
<organism evidence="3">
    <name type="scientific">marine metagenome</name>
    <dbReference type="NCBI Taxonomy" id="408172"/>
    <lineage>
        <taxon>unclassified sequences</taxon>
        <taxon>metagenomes</taxon>
        <taxon>ecological metagenomes</taxon>
    </lineage>
</organism>
<gene>
    <name evidence="3" type="ORF">METZ01_LOCUS409205</name>
</gene>
<reference evidence="3" key="1">
    <citation type="submission" date="2018-05" db="EMBL/GenBank/DDBJ databases">
        <authorList>
            <person name="Lanie J.A."/>
            <person name="Ng W.-L."/>
            <person name="Kazmierczak K.M."/>
            <person name="Andrzejewski T.M."/>
            <person name="Davidsen T.M."/>
            <person name="Wayne K.J."/>
            <person name="Tettelin H."/>
            <person name="Glass J.I."/>
            <person name="Rusch D."/>
            <person name="Podicherti R."/>
            <person name="Tsui H.-C.T."/>
            <person name="Winkler M.E."/>
        </authorList>
    </citation>
    <scope>NUCLEOTIDE SEQUENCE</scope>
</reference>